<accession>A0A0G0SLH8</accession>
<evidence type="ECO:0000313" key="1">
    <source>
        <dbReference type="EMBL" id="KKR63231.1"/>
    </source>
</evidence>
<dbReference type="AlphaFoldDB" id="A0A0G0SLH8"/>
<dbReference type="Proteomes" id="UP000034293">
    <property type="component" value="Unassembled WGS sequence"/>
</dbReference>
<organism evidence="1 2">
    <name type="scientific">Candidatus Woesebacteria bacterium GW2011_GWA1_40_43</name>
    <dbReference type="NCBI Taxonomy" id="1618553"/>
    <lineage>
        <taxon>Bacteria</taxon>
        <taxon>Candidatus Woeseibacteriota</taxon>
    </lineage>
</organism>
<comment type="caution">
    <text evidence="1">The sequence shown here is derived from an EMBL/GenBank/DDBJ whole genome shotgun (WGS) entry which is preliminary data.</text>
</comment>
<proteinExistence type="predicted"/>
<name>A0A0G0SLH8_9BACT</name>
<protein>
    <submittedName>
        <fullName evidence="1">Uncharacterized protein</fullName>
    </submittedName>
</protein>
<dbReference type="EMBL" id="LBZA01000029">
    <property type="protein sequence ID" value="KKR63231.1"/>
    <property type="molecule type" value="Genomic_DNA"/>
</dbReference>
<gene>
    <name evidence="1" type="ORF">UU02_C0029G0009</name>
</gene>
<evidence type="ECO:0000313" key="2">
    <source>
        <dbReference type="Proteomes" id="UP000034293"/>
    </source>
</evidence>
<reference evidence="1 2" key="1">
    <citation type="journal article" date="2015" name="Nature">
        <title>rRNA introns, odd ribosomes, and small enigmatic genomes across a large radiation of phyla.</title>
        <authorList>
            <person name="Brown C.T."/>
            <person name="Hug L.A."/>
            <person name="Thomas B.C."/>
            <person name="Sharon I."/>
            <person name="Castelle C.J."/>
            <person name="Singh A."/>
            <person name="Wilkins M.J."/>
            <person name="Williams K.H."/>
            <person name="Banfield J.F."/>
        </authorList>
    </citation>
    <scope>NUCLEOTIDE SEQUENCE [LARGE SCALE GENOMIC DNA]</scope>
</reference>
<sequence length="191" mass="21222">MVTTSPTPDPTANWKTFIISLVNLTFRYPPNTNADEVKVLSEFELTGDKEYIVGYEASDVLPLTVTLYKSSKNPDDWWTSEGRNKYDTFADSWKSNNPPYDVNLTYKTEDITVANHEGLKVIISSSFPVPHLQETNYLIILQNNGYVITAAYYESEEGSLALSEQILSTFKFIEAAPTASSASSPSATAKP</sequence>